<dbReference type="InterPro" id="IPR045584">
    <property type="entry name" value="Pilin-like"/>
</dbReference>
<dbReference type="SUPFAM" id="SSF54523">
    <property type="entry name" value="Pili subunits"/>
    <property type="match status" value="1"/>
</dbReference>
<dbReference type="Proteomes" id="UP000231414">
    <property type="component" value="Unassembled WGS sequence"/>
</dbReference>
<name>A0A2H0XA90_UNCKA</name>
<evidence type="ECO:0000313" key="2">
    <source>
        <dbReference type="EMBL" id="PIS21079.1"/>
    </source>
</evidence>
<organism evidence="2 3">
    <name type="scientific">candidate division WWE3 bacterium CG08_land_8_20_14_0_20_43_13</name>
    <dbReference type="NCBI Taxonomy" id="1975087"/>
    <lineage>
        <taxon>Bacteria</taxon>
        <taxon>Katanobacteria</taxon>
    </lineage>
</organism>
<accession>A0A2H0XA90</accession>
<dbReference type="Gene3D" id="3.30.700.10">
    <property type="entry name" value="Glycoprotein, Type 4 Pilin"/>
    <property type="match status" value="1"/>
</dbReference>
<keyword evidence="1" id="KW-1133">Transmembrane helix</keyword>
<evidence type="ECO:0008006" key="4">
    <source>
        <dbReference type="Google" id="ProtNLM"/>
    </source>
</evidence>
<gene>
    <name evidence="2" type="ORF">COT52_00425</name>
</gene>
<evidence type="ECO:0000313" key="3">
    <source>
        <dbReference type="Proteomes" id="UP000231414"/>
    </source>
</evidence>
<comment type="caution">
    <text evidence="2">The sequence shown here is derived from an EMBL/GenBank/DDBJ whole genome shotgun (WGS) entry which is preliminary data.</text>
</comment>
<sequence>MRIKDQSGMTMYEILVIIGLLGIFSVYSVWHVTNVAHRQRAKDLVRVSDLSLISEALEEYYADYQILPGTAGQVFQSILTTEGQPCVDCLSLENGWLPNQLTNYLEKFPVDPDNQDGLIYRYTHNGSSYLLDCVLELPANVEKMSNDGGLSSDHYELGSGVGVLSF</sequence>
<proteinExistence type="predicted"/>
<dbReference type="EMBL" id="PEYW01000006">
    <property type="protein sequence ID" value="PIS21079.1"/>
    <property type="molecule type" value="Genomic_DNA"/>
</dbReference>
<feature type="transmembrane region" description="Helical" evidence="1">
    <location>
        <begin position="12"/>
        <end position="30"/>
    </location>
</feature>
<dbReference type="AlphaFoldDB" id="A0A2H0XA90"/>
<keyword evidence="1" id="KW-0472">Membrane</keyword>
<keyword evidence="1" id="KW-0812">Transmembrane</keyword>
<protein>
    <recommendedName>
        <fullName evidence="4">Type II secretion system protein GspG C-terminal domain-containing protein</fullName>
    </recommendedName>
</protein>
<evidence type="ECO:0000256" key="1">
    <source>
        <dbReference type="SAM" id="Phobius"/>
    </source>
</evidence>
<reference evidence="3" key="1">
    <citation type="submission" date="2017-09" db="EMBL/GenBank/DDBJ databases">
        <title>Depth-based differentiation of microbial function through sediment-hosted aquifers and enrichment of novel symbionts in the deep terrestrial subsurface.</title>
        <authorList>
            <person name="Probst A.J."/>
            <person name="Ladd B."/>
            <person name="Jarett J.K."/>
            <person name="Geller-Mcgrath D.E."/>
            <person name="Sieber C.M.K."/>
            <person name="Emerson J.B."/>
            <person name="Anantharaman K."/>
            <person name="Thomas B.C."/>
            <person name="Malmstrom R."/>
            <person name="Stieglmeier M."/>
            <person name="Klingl A."/>
            <person name="Woyke T."/>
            <person name="Ryan C.M."/>
            <person name="Banfield J.F."/>
        </authorList>
    </citation>
    <scope>NUCLEOTIDE SEQUENCE [LARGE SCALE GENOMIC DNA]</scope>
</reference>